<evidence type="ECO:0000313" key="3">
    <source>
        <dbReference type="EMBL" id="MEK8047096.1"/>
    </source>
</evidence>
<dbReference type="Gene3D" id="1.10.150.320">
    <property type="entry name" value="Photosystem II 12 kDa extrinsic protein"/>
    <property type="match status" value="1"/>
</dbReference>
<dbReference type="Pfam" id="PF12836">
    <property type="entry name" value="HHH_3"/>
    <property type="match status" value="1"/>
</dbReference>
<dbReference type="SUPFAM" id="SSF160975">
    <property type="entry name" value="AF1531-like"/>
    <property type="match status" value="1"/>
</dbReference>
<organism evidence="3 4">
    <name type="scientific">Ideonella margarita</name>
    <dbReference type="NCBI Taxonomy" id="2984191"/>
    <lineage>
        <taxon>Bacteria</taxon>
        <taxon>Pseudomonadati</taxon>
        <taxon>Pseudomonadota</taxon>
        <taxon>Betaproteobacteria</taxon>
        <taxon>Burkholderiales</taxon>
        <taxon>Sphaerotilaceae</taxon>
        <taxon>Ideonella</taxon>
    </lineage>
</organism>
<protein>
    <submittedName>
        <fullName evidence="3">Helix-hairpin-helix domain-containing protein</fullName>
    </submittedName>
</protein>
<dbReference type="RefSeq" id="WP_341399393.1">
    <property type="nucleotide sequence ID" value="NZ_JBBUTI010000007.1"/>
</dbReference>
<feature type="signal peptide" evidence="2">
    <location>
        <begin position="1"/>
        <end position="22"/>
    </location>
</feature>
<reference evidence="3 4" key="1">
    <citation type="submission" date="2024-04" db="EMBL/GenBank/DDBJ databases">
        <title>Novel species of the genus Ideonella isolated from streams.</title>
        <authorList>
            <person name="Lu H."/>
        </authorList>
    </citation>
    <scope>NUCLEOTIDE SEQUENCE [LARGE SCALE GENOMIC DNA]</scope>
    <source>
        <strain evidence="3 4">LYT19W</strain>
    </source>
</reference>
<name>A0ABU9C5D0_9BURK</name>
<keyword evidence="2" id="KW-0732">Signal</keyword>
<comment type="caution">
    <text evidence="3">The sequence shown here is derived from an EMBL/GenBank/DDBJ whole genome shotgun (WGS) entry which is preliminary data.</text>
</comment>
<evidence type="ECO:0000313" key="4">
    <source>
        <dbReference type="Proteomes" id="UP001379945"/>
    </source>
</evidence>
<keyword evidence="4" id="KW-1185">Reference proteome</keyword>
<dbReference type="Proteomes" id="UP001379945">
    <property type="component" value="Unassembled WGS sequence"/>
</dbReference>
<evidence type="ECO:0000256" key="2">
    <source>
        <dbReference type="SAM" id="SignalP"/>
    </source>
</evidence>
<gene>
    <name evidence="3" type="ORF">AACH00_12100</name>
</gene>
<feature type="chain" id="PRO_5047181836" evidence="2">
    <location>
        <begin position="23"/>
        <end position="126"/>
    </location>
</feature>
<accession>A0ABU9C5D0</accession>
<proteinExistence type="predicted"/>
<evidence type="ECO:0000256" key="1">
    <source>
        <dbReference type="SAM" id="MobiDB-lite"/>
    </source>
</evidence>
<dbReference type="EMBL" id="JBBUTI010000007">
    <property type="protein sequence ID" value="MEK8047096.1"/>
    <property type="molecule type" value="Genomic_DNA"/>
</dbReference>
<sequence length="126" mass="12857">MRCLTLAVVLMCALSLPGVAAATELNTANQAELEMIKGVGPQLSEQWLAARQQRPFASWAQFIERTPGVGPARAKRLSDAGLRVNGLAYSATPATSTSVANSGATSANAAAPAAPAAPSPAEAARR</sequence>
<feature type="region of interest" description="Disordered" evidence="1">
    <location>
        <begin position="94"/>
        <end position="126"/>
    </location>
</feature>